<comment type="caution">
    <text evidence="2">The sequence shown here is derived from an EMBL/GenBank/DDBJ whole genome shotgun (WGS) entry which is preliminary data.</text>
</comment>
<sequence>MRHVFILLSCLIVSDAFLHASPLVMMVPPFAGAVRFVRTVRLTRQLLRMARVVRRLIHARRLLSMLHMMILGRRGPKFLKTNDICLKRLACEIFTKPEPKADEDKNVHYEELSSNSRQFNNNGIKVFFNLDSLVDNRYCKDRFRSCPLNSMQIIKKIMSMKGIGSQLLPLLPSASNGMDSTKISIFT</sequence>
<gene>
    <name evidence="2" type="ORF">TNCT_116331</name>
</gene>
<dbReference type="EMBL" id="BMAO01028417">
    <property type="protein sequence ID" value="GFR24486.1"/>
    <property type="molecule type" value="Genomic_DNA"/>
</dbReference>
<feature type="chain" id="PRO_5036476709" evidence="1">
    <location>
        <begin position="17"/>
        <end position="187"/>
    </location>
</feature>
<proteinExistence type="predicted"/>
<feature type="signal peptide" evidence="1">
    <location>
        <begin position="1"/>
        <end position="16"/>
    </location>
</feature>
<protein>
    <submittedName>
        <fullName evidence="2">Uncharacterized protein</fullName>
    </submittedName>
</protein>
<keyword evidence="1" id="KW-0732">Signal</keyword>
<accession>A0A8X6JZX5</accession>
<keyword evidence="3" id="KW-1185">Reference proteome</keyword>
<evidence type="ECO:0000256" key="1">
    <source>
        <dbReference type="SAM" id="SignalP"/>
    </source>
</evidence>
<dbReference type="AlphaFoldDB" id="A0A8X6JZX5"/>
<evidence type="ECO:0000313" key="2">
    <source>
        <dbReference type="EMBL" id="GFR24486.1"/>
    </source>
</evidence>
<reference evidence="2" key="1">
    <citation type="submission" date="2020-07" db="EMBL/GenBank/DDBJ databases">
        <title>Multicomponent nature underlies the extraordinary mechanical properties of spider dragline silk.</title>
        <authorList>
            <person name="Kono N."/>
            <person name="Nakamura H."/>
            <person name="Mori M."/>
            <person name="Yoshida Y."/>
            <person name="Ohtoshi R."/>
            <person name="Malay A.D."/>
            <person name="Moran D.A.P."/>
            <person name="Tomita M."/>
            <person name="Numata K."/>
            <person name="Arakawa K."/>
        </authorList>
    </citation>
    <scope>NUCLEOTIDE SEQUENCE</scope>
</reference>
<dbReference type="Proteomes" id="UP000887116">
    <property type="component" value="Unassembled WGS sequence"/>
</dbReference>
<name>A0A8X6JZX5_TRICU</name>
<organism evidence="2 3">
    <name type="scientific">Trichonephila clavata</name>
    <name type="common">Joro spider</name>
    <name type="synonym">Nephila clavata</name>
    <dbReference type="NCBI Taxonomy" id="2740835"/>
    <lineage>
        <taxon>Eukaryota</taxon>
        <taxon>Metazoa</taxon>
        <taxon>Ecdysozoa</taxon>
        <taxon>Arthropoda</taxon>
        <taxon>Chelicerata</taxon>
        <taxon>Arachnida</taxon>
        <taxon>Araneae</taxon>
        <taxon>Araneomorphae</taxon>
        <taxon>Entelegynae</taxon>
        <taxon>Araneoidea</taxon>
        <taxon>Nephilidae</taxon>
        <taxon>Trichonephila</taxon>
    </lineage>
</organism>
<evidence type="ECO:0000313" key="3">
    <source>
        <dbReference type="Proteomes" id="UP000887116"/>
    </source>
</evidence>
<dbReference type="OrthoDB" id="6433307at2759"/>